<dbReference type="OrthoDB" id="10051416at2759"/>
<dbReference type="AlphaFoldDB" id="S9TMR4"/>
<evidence type="ECO:0000313" key="1">
    <source>
        <dbReference type="EMBL" id="EPY17628.1"/>
    </source>
</evidence>
<sequence length="427" mass="48174">MNFLGDEIIKTFDANLVKIRSQPGRVQLHVNGMRLCVYNATGKYKDLATGGVPVKKPTNEIDAVDQGFKTKILNLFRKADDKDMRRDAHGVGLTGLAARTEAAKRIQYHRLHSKSFVQKLFAFIGSVEIELFTSTLDIGGAGASHPYFLHTVFQRGEGKVYLTREGCPSFDLFRTVTELTLENVDMRMAQMDSKLTESQFMRNPSLRDRAQLLFRGKESTPTDTFENPQSSELIREFGIIVNGKHKSKIHVVFYKDAPNIYAGEEVVRGKLPTTGVEILLESPEIHYGPWLEYCRFQLWQFFLPPNYRPIQPLEFELGMPRPNASFEFFVEFICKTKIVVPFKRRAPVPSPPFGIKDSNNRGYIIAEIGAGSQYIQPGFYMLPGETKQKPSSSLCQQRHHRVDQCRARQGGGAGACELAAVFLGPSR</sequence>
<proteinExistence type="predicted"/>
<comment type="caution">
    <text evidence="1">The sequence shown here is derived from an EMBL/GenBank/DDBJ whole genome shotgun (WGS) entry which is preliminary data.</text>
</comment>
<accession>S9TMR4</accession>
<dbReference type="GO" id="GO:0016020">
    <property type="term" value="C:membrane"/>
    <property type="evidence" value="ECO:0007669"/>
    <property type="project" value="InterPro"/>
</dbReference>
<dbReference type="InterPro" id="IPR029636">
    <property type="entry name" value="Csf1"/>
</dbReference>
<reference evidence="1 2" key="1">
    <citation type="journal article" date="2013" name="PLoS ONE">
        <title>Predicting the Proteins of Angomonas deanei, Strigomonas culicis and Their Respective Endosymbionts Reveals New Aspects of the Trypanosomatidae Family.</title>
        <authorList>
            <person name="Motta M.C."/>
            <person name="Martins A.C."/>
            <person name="de Souza S.S."/>
            <person name="Catta-Preta C.M."/>
            <person name="Silva R."/>
            <person name="Klein C.C."/>
            <person name="de Almeida L.G."/>
            <person name="de Lima Cunha O."/>
            <person name="Ciapina L.P."/>
            <person name="Brocchi M."/>
            <person name="Colabardini A.C."/>
            <person name="de Araujo Lima B."/>
            <person name="Machado C.R."/>
            <person name="de Almeida Soares C.M."/>
            <person name="Probst C.M."/>
            <person name="de Menezes C.B."/>
            <person name="Thompson C.E."/>
            <person name="Bartholomeu D.C."/>
            <person name="Gradia D.F."/>
            <person name="Pavoni D.P."/>
            <person name="Grisard E.C."/>
            <person name="Fantinatti-Garboggini F."/>
            <person name="Marchini F.K."/>
            <person name="Rodrigues-Luiz G.F."/>
            <person name="Wagner G."/>
            <person name="Goldman G.H."/>
            <person name="Fietto J.L."/>
            <person name="Elias M.C."/>
            <person name="Goldman M.H."/>
            <person name="Sagot M.F."/>
            <person name="Pereira M."/>
            <person name="Stoco P.H."/>
            <person name="de Mendonca-Neto R.P."/>
            <person name="Teixeira S.M."/>
            <person name="Maciel T.E."/>
            <person name="de Oliveira Mendes T.A."/>
            <person name="Urmenyi T.P."/>
            <person name="de Souza W."/>
            <person name="Schenkman S."/>
            <person name="de Vasconcelos A.T."/>
        </authorList>
    </citation>
    <scope>NUCLEOTIDE SEQUENCE [LARGE SCALE GENOMIC DNA]</scope>
</reference>
<protein>
    <submittedName>
        <fullName evidence="1">Uncharacterized protein</fullName>
    </submittedName>
</protein>
<dbReference type="GO" id="GO:0006113">
    <property type="term" value="P:fermentation"/>
    <property type="evidence" value="ECO:0007669"/>
    <property type="project" value="InterPro"/>
</dbReference>
<dbReference type="PANTHER" id="PTHR32085:SF3">
    <property type="entry name" value="PROTEIN CSF1"/>
    <property type="match status" value="1"/>
</dbReference>
<dbReference type="Proteomes" id="UP000015354">
    <property type="component" value="Unassembled WGS sequence"/>
</dbReference>
<name>S9TMR4_9TRYP</name>
<organism evidence="1 2">
    <name type="scientific">Strigomonas culicis</name>
    <dbReference type="NCBI Taxonomy" id="28005"/>
    <lineage>
        <taxon>Eukaryota</taxon>
        <taxon>Discoba</taxon>
        <taxon>Euglenozoa</taxon>
        <taxon>Kinetoplastea</taxon>
        <taxon>Metakinetoplastina</taxon>
        <taxon>Trypanosomatida</taxon>
        <taxon>Trypanosomatidae</taxon>
        <taxon>Strigomonadinae</taxon>
        <taxon>Strigomonas</taxon>
    </lineage>
</organism>
<dbReference type="PANTHER" id="PTHR32085">
    <property type="entry name" value="PROTEIN CSF1"/>
    <property type="match status" value="1"/>
</dbReference>
<keyword evidence="2" id="KW-1185">Reference proteome</keyword>
<evidence type="ECO:0000313" key="2">
    <source>
        <dbReference type="Proteomes" id="UP000015354"/>
    </source>
</evidence>
<dbReference type="EMBL" id="ATMH01010385">
    <property type="protein sequence ID" value="EPY17628.1"/>
    <property type="molecule type" value="Genomic_DNA"/>
</dbReference>
<gene>
    <name evidence="1" type="ORF">STCU_10501</name>
</gene>